<evidence type="ECO:0000313" key="4">
    <source>
        <dbReference type="EMBL" id="KAK7868314.1"/>
    </source>
</evidence>
<dbReference type="EMBL" id="JAZDUA010000097">
    <property type="protein sequence ID" value="KAK7868314.1"/>
    <property type="molecule type" value="Genomic_DNA"/>
</dbReference>
<comment type="caution">
    <text evidence="4">The sequence shown here is derived from an EMBL/GenBank/DDBJ whole genome shotgun (WGS) entry which is preliminary data.</text>
</comment>
<evidence type="ECO:0000259" key="3">
    <source>
        <dbReference type="Pfam" id="PF18658"/>
    </source>
</evidence>
<dbReference type="InterPro" id="IPR040647">
    <property type="entry name" value="SPIN-DOC_Znf-C2H2"/>
</dbReference>
<keyword evidence="5" id="KW-1185">Reference proteome</keyword>
<evidence type="ECO:0000256" key="2">
    <source>
        <dbReference type="SAM" id="Phobius"/>
    </source>
</evidence>
<name>A0AAN9W1L3_9ORTH</name>
<proteinExistence type="predicted"/>
<gene>
    <name evidence="4" type="ORF">R5R35_013898</name>
</gene>
<dbReference type="PANTHER" id="PTHR45913">
    <property type="entry name" value="EPM2A-INTERACTING PROTEIN 1"/>
    <property type="match status" value="1"/>
</dbReference>
<feature type="transmembrane region" description="Helical" evidence="2">
    <location>
        <begin position="25"/>
        <end position="46"/>
    </location>
</feature>
<evidence type="ECO:0000313" key="5">
    <source>
        <dbReference type="Proteomes" id="UP001378592"/>
    </source>
</evidence>
<sequence length="230" mass="24456">MDPAGVTYLPPRRTYSFNAQWEHDFLFVQGTSGALCLVCGTVVTSVRKFNVERHYKSAHAKEYAAVTGDDRVNLVNMLKEDLTHQQQEVDLAASLEAASSVAGAGAPAASHSASAPPAGGEGLPNGASKRAKLHVKSEPPDFEAEDAVLDASAAAAVAASYPAAAVYSPGAACLAPDDDEFAVVGRRLAFQLRAMREDQRLLAEKIIGDVMYYGRVGRLTETCFQFLPPT</sequence>
<organism evidence="4 5">
    <name type="scientific">Gryllus longicercus</name>
    <dbReference type="NCBI Taxonomy" id="2509291"/>
    <lineage>
        <taxon>Eukaryota</taxon>
        <taxon>Metazoa</taxon>
        <taxon>Ecdysozoa</taxon>
        <taxon>Arthropoda</taxon>
        <taxon>Hexapoda</taxon>
        <taxon>Insecta</taxon>
        <taxon>Pterygota</taxon>
        <taxon>Neoptera</taxon>
        <taxon>Polyneoptera</taxon>
        <taxon>Orthoptera</taxon>
        <taxon>Ensifera</taxon>
        <taxon>Gryllidea</taxon>
        <taxon>Grylloidea</taxon>
        <taxon>Gryllidae</taxon>
        <taxon>Gryllinae</taxon>
        <taxon>Gryllus</taxon>
    </lineage>
</organism>
<feature type="domain" description="SPIN-DOC-like zinc-finger" evidence="3">
    <location>
        <begin position="19"/>
        <end position="61"/>
    </location>
</feature>
<evidence type="ECO:0000256" key="1">
    <source>
        <dbReference type="SAM" id="MobiDB-lite"/>
    </source>
</evidence>
<feature type="compositionally biased region" description="Low complexity" evidence="1">
    <location>
        <begin position="106"/>
        <end position="118"/>
    </location>
</feature>
<keyword evidence="2" id="KW-0812">Transmembrane</keyword>
<keyword evidence="2" id="KW-0472">Membrane</keyword>
<feature type="region of interest" description="Disordered" evidence="1">
    <location>
        <begin position="106"/>
        <end position="137"/>
    </location>
</feature>
<dbReference type="Proteomes" id="UP001378592">
    <property type="component" value="Unassembled WGS sequence"/>
</dbReference>
<dbReference type="Pfam" id="PF18658">
    <property type="entry name" value="zf-C2H2_12"/>
    <property type="match status" value="1"/>
</dbReference>
<dbReference type="PANTHER" id="PTHR45913:SF21">
    <property type="entry name" value="DUF4371 DOMAIN-CONTAINING PROTEIN"/>
    <property type="match status" value="1"/>
</dbReference>
<accession>A0AAN9W1L3</accession>
<dbReference type="AlphaFoldDB" id="A0AAN9W1L3"/>
<protein>
    <recommendedName>
        <fullName evidence="3">SPIN-DOC-like zinc-finger domain-containing protein</fullName>
    </recommendedName>
</protein>
<reference evidence="4 5" key="1">
    <citation type="submission" date="2024-03" db="EMBL/GenBank/DDBJ databases">
        <title>The genome assembly and annotation of the cricket Gryllus longicercus Weissman &amp; Gray.</title>
        <authorList>
            <person name="Szrajer S."/>
            <person name="Gray D."/>
            <person name="Ylla G."/>
        </authorList>
    </citation>
    <scope>NUCLEOTIDE SEQUENCE [LARGE SCALE GENOMIC DNA]</scope>
    <source>
        <strain evidence="4">DAG 2021-001</strain>
        <tissue evidence="4">Whole body minus gut</tissue>
    </source>
</reference>
<keyword evidence="2" id="KW-1133">Transmembrane helix</keyword>